<name>A0A7X2TCZ9_9CLOT</name>
<evidence type="ECO:0000256" key="1">
    <source>
        <dbReference type="ARBA" id="ARBA00003041"/>
    </source>
</evidence>
<sequence>MTILSSNRIIKEPEKEPGIWQYNPPVETEQKKEIKKSTQELPSVPEGEGPVSQTPEEHRLLEQWNLARIQEKTNAIFEAIEKERLRIVEEAKELACQEQERARQAGYAKGYEEGLLQGEKKAIAQSEARLQERLSGFEKDIKKALEAVEEAKEACVHAYLDELKDCAVSVAEKVIHISLKSSGEVIKQMIVAATEKLKKTAWVKIYIDKFDYDMMMKADADVIDELSHLSDNIKFIVMDKEEQGNCIIEMPDEIVDVSVNTQMENIKDILENIRV</sequence>
<feature type="domain" description="Flagellar assembly protein FliH/Type III secretion system HrpE" evidence="9">
    <location>
        <begin position="140"/>
        <end position="265"/>
    </location>
</feature>
<dbReference type="Proteomes" id="UP000429958">
    <property type="component" value="Unassembled WGS sequence"/>
</dbReference>
<comment type="caution">
    <text evidence="10">The sequence shown here is derived from an EMBL/GenBank/DDBJ whole genome shotgun (WGS) entry which is preliminary data.</text>
</comment>
<keyword evidence="5" id="KW-0653">Protein transport</keyword>
<evidence type="ECO:0000256" key="6">
    <source>
        <dbReference type="ARBA" id="ARBA00023225"/>
    </source>
</evidence>
<keyword evidence="4" id="KW-1005">Bacterial flagellum biogenesis</keyword>
<dbReference type="EMBL" id="VUMD01000010">
    <property type="protein sequence ID" value="MSS37387.1"/>
    <property type="molecule type" value="Genomic_DNA"/>
</dbReference>
<keyword evidence="10" id="KW-0969">Cilium</keyword>
<keyword evidence="11" id="KW-1185">Reference proteome</keyword>
<keyword evidence="7" id="KW-0175">Coiled coil</keyword>
<dbReference type="GO" id="GO:0044781">
    <property type="term" value="P:bacterial-type flagellum organization"/>
    <property type="evidence" value="ECO:0007669"/>
    <property type="project" value="UniProtKB-KW"/>
</dbReference>
<keyword evidence="10" id="KW-0966">Cell projection</keyword>
<evidence type="ECO:0000256" key="3">
    <source>
        <dbReference type="ARBA" id="ARBA00022448"/>
    </source>
</evidence>
<reference evidence="10 11" key="1">
    <citation type="submission" date="2019-08" db="EMBL/GenBank/DDBJ databases">
        <title>In-depth cultivation of the pig gut microbiome towards novel bacterial diversity and tailored functional studies.</title>
        <authorList>
            <person name="Wylensek D."/>
            <person name="Hitch T.C.A."/>
            <person name="Clavel T."/>
        </authorList>
    </citation>
    <scope>NUCLEOTIDE SEQUENCE [LARGE SCALE GENOMIC DNA]</scope>
    <source>
        <strain evidence="10 11">WCA-389-WT-23D1</strain>
    </source>
</reference>
<evidence type="ECO:0000256" key="2">
    <source>
        <dbReference type="ARBA" id="ARBA00006602"/>
    </source>
</evidence>
<accession>A0A7X2TCZ9</accession>
<feature type="compositionally biased region" description="Basic and acidic residues" evidence="8">
    <location>
        <begin position="28"/>
        <end position="38"/>
    </location>
</feature>
<evidence type="ECO:0000259" key="9">
    <source>
        <dbReference type="Pfam" id="PF02108"/>
    </source>
</evidence>
<evidence type="ECO:0000256" key="5">
    <source>
        <dbReference type="ARBA" id="ARBA00022927"/>
    </source>
</evidence>
<keyword evidence="6" id="KW-1006">Bacterial flagellum protein export</keyword>
<dbReference type="Pfam" id="PF02108">
    <property type="entry name" value="FliH"/>
    <property type="match status" value="1"/>
</dbReference>
<evidence type="ECO:0000313" key="11">
    <source>
        <dbReference type="Proteomes" id="UP000429958"/>
    </source>
</evidence>
<feature type="region of interest" description="Disordered" evidence="8">
    <location>
        <begin position="1"/>
        <end position="56"/>
    </location>
</feature>
<dbReference type="RefSeq" id="WP_154472817.1">
    <property type="nucleotide sequence ID" value="NZ_DBEWUL010000134.1"/>
</dbReference>
<evidence type="ECO:0000256" key="4">
    <source>
        <dbReference type="ARBA" id="ARBA00022795"/>
    </source>
</evidence>
<evidence type="ECO:0000313" key="10">
    <source>
        <dbReference type="EMBL" id="MSS37387.1"/>
    </source>
</evidence>
<dbReference type="AlphaFoldDB" id="A0A7X2TCZ9"/>
<organism evidence="10 11">
    <name type="scientific">Clostridium porci</name>
    <dbReference type="NCBI Taxonomy" id="2605778"/>
    <lineage>
        <taxon>Bacteria</taxon>
        <taxon>Bacillati</taxon>
        <taxon>Bacillota</taxon>
        <taxon>Clostridia</taxon>
        <taxon>Eubacteriales</taxon>
        <taxon>Clostridiaceae</taxon>
        <taxon>Clostridium</taxon>
    </lineage>
</organism>
<dbReference type="GO" id="GO:0005829">
    <property type="term" value="C:cytosol"/>
    <property type="evidence" value="ECO:0007669"/>
    <property type="project" value="TreeGrafter"/>
</dbReference>
<evidence type="ECO:0000256" key="7">
    <source>
        <dbReference type="SAM" id="Coils"/>
    </source>
</evidence>
<protein>
    <submittedName>
        <fullName evidence="10">Flagellar biosynthesis/type III secretory pathway protein</fullName>
    </submittedName>
</protein>
<gene>
    <name evidence="10" type="ORF">FYJ39_12565</name>
</gene>
<dbReference type="InterPro" id="IPR051472">
    <property type="entry name" value="T3SS_Stator/FliH"/>
</dbReference>
<dbReference type="InterPro" id="IPR018035">
    <property type="entry name" value="Flagellar_FliH/T3SS_HrpE"/>
</dbReference>
<feature type="coiled-coil region" evidence="7">
    <location>
        <begin position="127"/>
        <end position="154"/>
    </location>
</feature>
<keyword evidence="3" id="KW-0813">Transport</keyword>
<proteinExistence type="inferred from homology"/>
<evidence type="ECO:0000256" key="8">
    <source>
        <dbReference type="SAM" id="MobiDB-lite"/>
    </source>
</evidence>
<dbReference type="PANTHER" id="PTHR34982">
    <property type="entry name" value="YOP PROTEINS TRANSLOCATION PROTEIN L"/>
    <property type="match status" value="1"/>
</dbReference>
<keyword evidence="10" id="KW-0282">Flagellum</keyword>
<dbReference type="GO" id="GO:0015031">
    <property type="term" value="P:protein transport"/>
    <property type="evidence" value="ECO:0007669"/>
    <property type="project" value="UniProtKB-KW"/>
</dbReference>
<comment type="function">
    <text evidence="1">Needed for flagellar regrowth and assembly.</text>
</comment>
<dbReference type="PANTHER" id="PTHR34982:SF1">
    <property type="entry name" value="FLAGELLAR ASSEMBLY PROTEIN FLIH"/>
    <property type="match status" value="1"/>
</dbReference>
<comment type="similarity">
    <text evidence="2">Belongs to the FliH family.</text>
</comment>